<evidence type="ECO:0000313" key="1">
    <source>
        <dbReference type="EMBL" id="CAF0716058.1"/>
    </source>
</evidence>
<evidence type="ECO:0000313" key="2">
    <source>
        <dbReference type="Proteomes" id="UP000663879"/>
    </source>
</evidence>
<comment type="caution">
    <text evidence="1">The sequence shown here is derived from an EMBL/GenBank/DDBJ whole genome shotgun (WGS) entry which is preliminary data.</text>
</comment>
<proteinExistence type="predicted"/>
<name>A0A813M588_9BILA</name>
<reference evidence="1" key="1">
    <citation type="submission" date="2021-02" db="EMBL/GenBank/DDBJ databases">
        <authorList>
            <person name="Nowell W R."/>
        </authorList>
    </citation>
    <scope>NUCLEOTIDE SEQUENCE</scope>
    <source>
        <strain evidence="1">Ploen Becks lab</strain>
    </source>
</reference>
<organism evidence="1 2">
    <name type="scientific">Brachionus calyciflorus</name>
    <dbReference type="NCBI Taxonomy" id="104777"/>
    <lineage>
        <taxon>Eukaryota</taxon>
        <taxon>Metazoa</taxon>
        <taxon>Spiralia</taxon>
        <taxon>Gnathifera</taxon>
        <taxon>Rotifera</taxon>
        <taxon>Eurotatoria</taxon>
        <taxon>Monogononta</taxon>
        <taxon>Pseudotrocha</taxon>
        <taxon>Ploima</taxon>
        <taxon>Brachionidae</taxon>
        <taxon>Brachionus</taxon>
    </lineage>
</organism>
<accession>A0A813M588</accession>
<keyword evidence="2" id="KW-1185">Reference proteome</keyword>
<protein>
    <submittedName>
        <fullName evidence="1">Uncharacterized protein</fullName>
    </submittedName>
</protein>
<dbReference type="AlphaFoldDB" id="A0A813M588"/>
<gene>
    <name evidence="1" type="ORF">OXX778_LOCUS1651</name>
</gene>
<dbReference type="Proteomes" id="UP000663879">
    <property type="component" value="Unassembled WGS sequence"/>
</dbReference>
<dbReference type="EMBL" id="CAJNOC010000112">
    <property type="protein sequence ID" value="CAF0716058.1"/>
    <property type="molecule type" value="Genomic_DNA"/>
</dbReference>
<sequence>MLMASKDRELYSLQFVRSGIIALIKYYENIILKINKQNEWSKTIVGVIKAGVPCPKLFSFYINDLISEIERLDAVVEMRQCRLILFFMLMTLPLRSTKIGLKKQLEVLC</sequence>